<dbReference type="InterPro" id="IPR038607">
    <property type="entry name" value="PhoD-like_sf"/>
</dbReference>
<dbReference type="InterPro" id="IPR029052">
    <property type="entry name" value="Metallo-depent_PP-like"/>
</dbReference>
<dbReference type="Proteomes" id="UP000247551">
    <property type="component" value="Unassembled WGS sequence"/>
</dbReference>
<organism evidence="1 2">
    <name type="scientific">Marinomonas alcarazii</name>
    <dbReference type="NCBI Taxonomy" id="491949"/>
    <lineage>
        <taxon>Bacteria</taxon>
        <taxon>Pseudomonadati</taxon>
        <taxon>Pseudomonadota</taxon>
        <taxon>Gammaproteobacteria</taxon>
        <taxon>Oceanospirillales</taxon>
        <taxon>Oceanospirillaceae</taxon>
        <taxon>Marinomonas</taxon>
    </lineage>
</organism>
<keyword evidence="2" id="KW-1185">Reference proteome</keyword>
<dbReference type="Gene3D" id="3.60.21.70">
    <property type="entry name" value="PhoD-like phosphatase"/>
    <property type="match status" value="1"/>
</dbReference>
<dbReference type="RefSeq" id="WP_110572550.1">
    <property type="nucleotide sequence ID" value="NZ_QKLW01000001.1"/>
</dbReference>
<dbReference type="PANTHER" id="PTHR37031">
    <property type="entry name" value="METALLOPHOSPHATASE BINDING DOMAIN PROTEIN"/>
    <property type="match status" value="1"/>
</dbReference>
<protein>
    <submittedName>
        <fullName evidence="1">PhoD-like phosphatase</fullName>
    </submittedName>
</protein>
<dbReference type="SUPFAM" id="SSF56300">
    <property type="entry name" value="Metallo-dependent phosphatases"/>
    <property type="match status" value="1"/>
</dbReference>
<name>A0A318VEJ0_9GAMM</name>
<dbReference type="PANTHER" id="PTHR37031:SF2">
    <property type="entry name" value="PHOD-LIKE PHOSPHATASE METALLOPHOSPHATASE DOMAIN-CONTAINING PROTEIN"/>
    <property type="match status" value="1"/>
</dbReference>
<reference evidence="1 2" key="1">
    <citation type="submission" date="2018-06" db="EMBL/GenBank/DDBJ databases">
        <title>Genomic Encyclopedia of Type Strains, Phase III (KMG-III): the genomes of soil and plant-associated and newly described type strains.</title>
        <authorList>
            <person name="Whitman W."/>
        </authorList>
    </citation>
    <scope>NUCLEOTIDE SEQUENCE [LARGE SCALE GENOMIC DNA]</scope>
    <source>
        <strain evidence="1 2">CECT 7730</strain>
    </source>
</reference>
<comment type="caution">
    <text evidence="1">The sequence shown here is derived from an EMBL/GenBank/DDBJ whole genome shotgun (WGS) entry which is preliminary data.</text>
</comment>
<dbReference type="CDD" id="cd07389">
    <property type="entry name" value="MPP_PhoD"/>
    <property type="match status" value="1"/>
</dbReference>
<sequence>MQVLAGPLLRRMTTERLTIWLMTTESVVVDLTLFQDDKMLFTYKSTQVADSHTQLKVGDNLYIQLLDIPLDTALPAQCPIHYDLRLNDTGWSEWAEDLVYPGQKLPFFVLQPKIKNILHGSCRKPHHPSQDGLLRVDSLLQNTDPKEWPSVLMMSGDQIYADDVAAPLLCVIHQLIPHLGIRAEAFDCIDIDNSDELHTDSPHYYARESLLPENDTNRSLIEQFFGGVRKPVFTTDTAHNHLISLAEMLSMYALVWSPTGWDIAFTDTSWMEPAGLSEAQKDSFAKQVVILKEFAKGLPKVRRALAHIPVAMIFDDHDVTDDWNLTAAWEKTAYNHPFSTRIIGNALFAYLLCQGWGNSPESFPKELLNNCQLALNHLGESDHDELVQELLGFSEWNYTWQTEPPLVVLDTRTQRWRSEKSIENPSGLMDWEALTDLQHQLKGLDAVVLVSPAPIFGVKLIESIQRVFTWFGKPLMVDAENWMAHPGSAYTLMNMFRHNKTPKNFVILSGDVHYSFVYDIQLRGVKRGPDLWQITSSGLKNEFPGKLLDVFDRLNRWLYSPRSPLNWFTRRRSMKVIPHKPETAADGERLLNASGVSLVSLNEDGSPNSIMQMCSDGRDIRFTLSEKEATWE</sequence>
<proteinExistence type="predicted"/>
<dbReference type="EMBL" id="QKLW01000001">
    <property type="protein sequence ID" value="PYF84825.1"/>
    <property type="molecule type" value="Genomic_DNA"/>
</dbReference>
<gene>
    <name evidence="1" type="ORF">DFP75_101867</name>
</gene>
<evidence type="ECO:0000313" key="2">
    <source>
        <dbReference type="Proteomes" id="UP000247551"/>
    </source>
</evidence>
<evidence type="ECO:0000313" key="1">
    <source>
        <dbReference type="EMBL" id="PYF84825.1"/>
    </source>
</evidence>
<dbReference type="InterPro" id="IPR018946">
    <property type="entry name" value="PhoD-like_MPP"/>
</dbReference>
<accession>A0A318VEJ0</accession>
<dbReference type="AlphaFoldDB" id="A0A318VEJ0"/>